<accession>A0ABV2QBS7</accession>
<dbReference type="PROSITE" id="PS51257">
    <property type="entry name" value="PROKAR_LIPOPROTEIN"/>
    <property type="match status" value="1"/>
</dbReference>
<keyword evidence="1" id="KW-0378">Hydrolase</keyword>
<dbReference type="InterPro" id="IPR050789">
    <property type="entry name" value="Diverse_Enzym_Activities"/>
</dbReference>
<reference evidence="3 4" key="1">
    <citation type="submission" date="2024-06" db="EMBL/GenBank/DDBJ databases">
        <title>Sorghum-associated microbial communities from plants grown in Nebraska, USA.</title>
        <authorList>
            <person name="Schachtman D."/>
        </authorList>
    </citation>
    <scope>NUCLEOTIDE SEQUENCE [LARGE SCALE GENOMIC DNA]</scope>
    <source>
        <strain evidence="3 4">2709</strain>
    </source>
</reference>
<dbReference type="Proteomes" id="UP001549320">
    <property type="component" value="Unassembled WGS sequence"/>
</dbReference>
<organism evidence="3 4">
    <name type="scientific">Ottowia thiooxydans</name>
    <dbReference type="NCBI Taxonomy" id="219182"/>
    <lineage>
        <taxon>Bacteria</taxon>
        <taxon>Pseudomonadati</taxon>
        <taxon>Pseudomonadota</taxon>
        <taxon>Betaproteobacteria</taxon>
        <taxon>Burkholderiales</taxon>
        <taxon>Comamonadaceae</taxon>
        <taxon>Ottowia</taxon>
    </lineage>
</organism>
<dbReference type="InterPro" id="IPR012338">
    <property type="entry name" value="Beta-lactam/transpept-like"/>
</dbReference>
<dbReference type="InterPro" id="IPR001466">
    <property type="entry name" value="Beta-lactam-related"/>
</dbReference>
<evidence type="ECO:0000259" key="2">
    <source>
        <dbReference type="Pfam" id="PF00144"/>
    </source>
</evidence>
<feature type="domain" description="Beta-lactamase-related" evidence="2">
    <location>
        <begin position="70"/>
        <end position="383"/>
    </location>
</feature>
<dbReference type="Gene3D" id="3.40.710.10">
    <property type="entry name" value="DD-peptidase/beta-lactamase superfamily"/>
    <property type="match status" value="1"/>
</dbReference>
<dbReference type="PANTHER" id="PTHR43283:SF11">
    <property type="entry name" value="BETA-LACTAMASE-RELATED DOMAIN-CONTAINING PROTEIN"/>
    <property type="match status" value="1"/>
</dbReference>
<protein>
    <submittedName>
        <fullName evidence="3">CubicO group peptidase (Beta-lactamase class C family)</fullName>
    </submittedName>
</protein>
<evidence type="ECO:0000256" key="1">
    <source>
        <dbReference type="ARBA" id="ARBA00022801"/>
    </source>
</evidence>
<dbReference type="EMBL" id="JBEPSH010000007">
    <property type="protein sequence ID" value="MET4578486.1"/>
    <property type="molecule type" value="Genomic_DNA"/>
</dbReference>
<keyword evidence="4" id="KW-1185">Reference proteome</keyword>
<name>A0ABV2QBS7_9BURK</name>
<comment type="caution">
    <text evidence="3">The sequence shown here is derived from an EMBL/GenBank/DDBJ whole genome shotgun (WGS) entry which is preliminary data.</text>
</comment>
<dbReference type="Pfam" id="PF00144">
    <property type="entry name" value="Beta-lactamase"/>
    <property type="match status" value="1"/>
</dbReference>
<dbReference type="SUPFAM" id="SSF56601">
    <property type="entry name" value="beta-lactamase/transpeptidase-like"/>
    <property type="match status" value="1"/>
</dbReference>
<proteinExistence type="predicted"/>
<gene>
    <name evidence="3" type="ORF">ABIE13_003602</name>
</gene>
<dbReference type="RefSeq" id="WP_354445778.1">
    <property type="nucleotide sequence ID" value="NZ_JBEPSH010000007.1"/>
</dbReference>
<evidence type="ECO:0000313" key="3">
    <source>
        <dbReference type="EMBL" id="MET4578486.1"/>
    </source>
</evidence>
<dbReference type="PANTHER" id="PTHR43283">
    <property type="entry name" value="BETA-LACTAMASE-RELATED"/>
    <property type="match status" value="1"/>
</dbReference>
<evidence type="ECO:0000313" key="4">
    <source>
        <dbReference type="Proteomes" id="UP001549320"/>
    </source>
</evidence>
<sequence>MTPPLMKPDTRQGMSRRSYLGLSMAGLAAPWLQACGGSSDGIDPTPPDWAGSKAVQWCRDSIRESLARPDSATTAVSVALLADDRVVWQEAFGFADREKGVPAAVGTVFNIGSVSKVVTTLAVLILRERSKLKLDQPLVELLPGFRMLSPEFKQVTVRHLLSHSSGFPGNNMRDNGSFAPYLGYAEDTQRVLENSHLKHAPGELAVYCNDGFTLVERLVQAVDGRSFPEFVRQEIFIPLGMHSAGYPLAPLPDGTYVHPYFKGQSLPQEMSTPFGTGGIFTTATDMLRFGRMLLDQGVYEGKRLVSAEAIREMAVDQGARTLINPSAHSWKWGLGWDSVQQAGMNAGGVRAWSKNGGTTFFSSEFFVLPELRMALLIVGSGHDYQPGKLAEGLLLRVAAERGAVRSLPGSLMPTVPPVAQQTPPSASEVQARAGVYASSKPPLQVSNERDGSLTLSSWNGSSWDVVQGQLRLRNDGYWWSDAHPETNYRFQSVGEHHYLIRRELSGNALSWGEIPIGEWLPPSDIALPAAWKARLGSDWRYANDSPQAVTRLYAPIVWHMNELEVLPGYLLFENQLLRVTNDDQAGMIVKVPGNDGRDLFEISMVKVQRNGVESEQLHLGSVVFERFSPEEPTATKSHL</sequence>